<keyword evidence="2" id="KW-1185">Reference proteome</keyword>
<evidence type="ECO:0000313" key="2">
    <source>
        <dbReference type="Proteomes" id="UP000886998"/>
    </source>
</evidence>
<reference evidence="1" key="1">
    <citation type="submission" date="2020-08" db="EMBL/GenBank/DDBJ databases">
        <title>Multicomponent nature underlies the extraordinary mechanical properties of spider dragline silk.</title>
        <authorList>
            <person name="Kono N."/>
            <person name="Nakamura H."/>
            <person name="Mori M."/>
            <person name="Yoshida Y."/>
            <person name="Ohtoshi R."/>
            <person name="Malay A.D."/>
            <person name="Moran D.A.P."/>
            <person name="Tomita M."/>
            <person name="Numata K."/>
            <person name="Arakawa K."/>
        </authorList>
    </citation>
    <scope>NUCLEOTIDE SEQUENCE</scope>
</reference>
<accession>A0A8X7BT35</accession>
<dbReference type="OrthoDB" id="8028980at2759"/>
<dbReference type="Proteomes" id="UP000886998">
    <property type="component" value="Unassembled WGS sequence"/>
</dbReference>
<dbReference type="AlphaFoldDB" id="A0A8X7BT35"/>
<comment type="caution">
    <text evidence="1">The sequence shown here is derived from an EMBL/GenBank/DDBJ whole genome shotgun (WGS) entry which is preliminary data.</text>
</comment>
<dbReference type="EMBL" id="BMAV01003339">
    <property type="protein sequence ID" value="GFY42840.1"/>
    <property type="molecule type" value="Genomic_DNA"/>
</dbReference>
<organism evidence="1 2">
    <name type="scientific">Trichonephila inaurata madagascariensis</name>
    <dbReference type="NCBI Taxonomy" id="2747483"/>
    <lineage>
        <taxon>Eukaryota</taxon>
        <taxon>Metazoa</taxon>
        <taxon>Ecdysozoa</taxon>
        <taxon>Arthropoda</taxon>
        <taxon>Chelicerata</taxon>
        <taxon>Arachnida</taxon>
        <taxon>Araneae</taxon>
        <taxon>Araneomorphae</taxon>
        <taxon>Entelegynae</taxon>
        <taxon>Araneoidea</taxon>
        <taxon>Nephilidae</taxon>
        <taxon>Trichonephila</taxon>
        <taxon>Trichonephila inaurata</taxon>
    </lineage>
</organism>
<proteinExistence type="predicted"/>
<name>A0A8X7BT35_9ARAC</name>
<protein>
    <submittedName>
        <fullName evidence="1">Uncharacterized protein</fullName>
    </submittedName>
</protein>
<gene>
    <name evidence="1" type="ORF">TNIN_469481</name>
</gene>
<sequence length="109" mass="12660">MSAALGIHMTLQESECSDRLVVDEALLRELVKEDQYSTPSSDSSRSYTLMLCVISRAMHCINLTYMFKRWMLHAFTQTDKDSRAQACTNLLEYLRKDDILDRIVTFDEK</sequence>
<evidence type="ECO:0000313" key="1">
    <source>
        <dbReference type="EMBL" id="GFY42840.1"/>
    </source>
</evidence>